<keyword evidence="3" id="KW-1185">Reference proteome</keyword>
<name>A0A812XV67_SYMPI</name>
<evidence type="ECO:0000313" key="3">
    <source>
        <dbReference type="Proteomes" id="UP000649617"/>
    </source>
</evidence>
<feature type="compositionally biased region" description="Basic and acidic residues" evidence="1">
    <location>
        <begin position="33"/>
        <end position="54"/>
    </location>
</feature>
<evidence type="ECO:0000313" key="2">
    <source>
        <dbReference type="EMBL" id="CAE7745726.1"/>
    </source>
</evidence>
<comment type="caution">
    <text evidence="2">The sequence shown here is derived from an EMBL/GenBank/DDBJ whole genome shotgun (WGS) entry which is preliminary data.</text>
</comment>
<reference evidence="2" key="1">
    <citation type="submission" date="2021-02" db="EMBL/GenBank/DDBJ databases">
        <authorList>
            <person name="Dougan E. K."/>
            <person name="Rhodes N."/>
            <person name="Thang M."/>
            <person name="Chan C."/>
        </authorList>
    </citation>
    <scope>NUCLEOTIDE SEQUENCE</scope>
</reference>
<proteinExistence type="predicted"/>
<accession>A0A812XV67</accession>
<gene>
    <name evidence="2" type="ORF">SPIL2461_LOCUS21535</name>
</gene>
<evidence type="ECO:0000256" key="1">
    <source>
        <dbReference type="SAM" id="MobiDB-lite"/>
    </source>
</evidence>
<dbReference type="EMBL" id="CAJNIZ010046349">
    <property type="protein sequence ID" value="CAE7745726.1"/>
    <property type="molecule type" value="Genomic_DNA"/>
</dbReference>
<organism evidence="2 3">
    <name type="scientific">Symbiodinium pilosum</name>
    <name type="common">Dinoflagellate</name>
    <dbReference type="NCBI Taxonomy" id="2952"/>
    <lineage>
        <taxon>Eukaryota</taxon>
        <taxon>Sar</taxon>
        <taxon>Alveolata</taxon>
        <taxon>Dinophyceae</taxon>
        <taxon>Suessiales</taxon>
        <taxon>Symbiodiniaceae</taxon>
        <taxon>Symbiodinium</taxon>
    </lineage>
</organism>
<sequence length="122" mass="12411">VTEEGSALADALESVETFRNAIGAVAGGVYGKVAERRQGKDGKGKDGKGKDGKGPKGKGGKGNGKGDPAMNGLQLTWKTPDGRDKGFVWNSQASGARESATECTAAESKGAMQIIQPSSAKT</sequence>
<dbReference type="AlphaFoldDB" id="A0A812XV67"/>
<feature type="region of interest" description="Disordered" evidence="1">
    <location>
        <begin position="29"/>
        <end position="122"/>
    </location>
</feature>
<protein>
    <submittedName>
        <fullName evidence="2">Uncharacterized protein</fullName>
    </submittedName>
</protein>
<dbReference type="Proteomes" id="UP000649617">
    <property type="component" value="Unassembled WGS sequence"/>
</dbReference>
<feature type="non-terminal residue" evidence="2">
    <location>
        <position position="1"/>
    </location>
</feature>